<dbReference type="InterPro" id="IPR012486">
    <property type="entry name" value="Far11/STRP_N"/>
</dbReference>
<dbReference type="EMBL" id="VXIV02003328">
    <property type="protein sequence ID" value="KAF6018191.1"/>
    <property type="molecule type" value="Genomic_DNA"/>
</dbReference>
<dbReference type="OrthoDB" id="18234at2759"/>
<dbReference type="Proteomes" id="UP000593567">
    <property type="component" value="Unassembled WGS sequence"/>
</dbReference>
<dbReference type="PANTHER" id="PTHR13239:SF4">
    <property type="entry name" value="AT25231P"/>
    <property type="match status" value="1"/>
</dbReference>
<reference evidence="2" key="1">
    <citation type="submission" date="2020-06" db="EMBL/GenBank/DDBJ databases">
        <title>Draft genome of Bugula neritina, a colonial animal packing powerful symbionts and potential medicines.</title>
        <authorList>
            <person name="Rayko M."/>
        </authorList>
    </citation>
    <scope>NUCLEOTIDE SEQUENCE [LARGE SCALE GENOMIC DNA]</scope>
    <source>
        <strain evidence="2">Kwan_BN1</strain>
    </source>
</reference>
<feature type="domain" description="Far11/STRP N-terminal" evidence="1">
    <location>
        <begin position="27"/>
        <end position="179"/>
    </location>
</feature>
<sequence>MEIGKRGIPKLREILRRQRGDSESSDAPDVEFVYDDADEHTVELAELYSYTEYPDFALNKQAFTEHFAQYGRHDGGWSTANDSLRSNYLLHLLNDIEMADRARRLQLLRSILYLCQGVFGEAETESQLMSNSRHNVFLLYESGFFVILIELLNLEAENSVAASAPLRKPAVSIADSTELR</sequence>
<proteinExistence type="predicted"/>
<dbReference type="GO" id="GO:0007010">
    <property type="term" value="P:cytoskeleton organization"/>
    <property type="evidence" value="ECO:0007669"/>
    <property type="project" value="TreeGrafter"/>
</dbReference>
<name>A0A7J7IXQ1_BUGNE</name>
<keyword evidence="3" id="KW-1185">Reference proteome</keyword>
<comment type="caution">
    <text evidence="2">The sequence shown here is derived from an EMBL/GenBank/DDBJ whole genome shotgun (WGS) entry which is preliminary data.</text>
</comment>
<dbReference type="Pfam" id="PF07923">
    <property type="entry name" value="N1221"/>
    <property type="match status" value="1"/>
</dbReference>
<protein>
    <submittedName>
        <fullName evidence="2">STRIP2</fullName>
    </submittedName>
</protein>
<dbReference type="InterPro" id="IPR040185">
    <property type="entry name" value="Far11/STRP"/>
</dbReference>
<dbReference type="AlphaFoldDB" id="A0A7J7IXQ1"/>
<dbReference type="SMART" id="SM01292">
    <property type="entry name" value="N1221"/>
    <property type="match status" value="1"/>
</dbReference>
<evidence type="ECO:0000259" key="1">
    <source>
        <dbReference type="SMART" id="SM01292"/>
    </source>
</evidence>
<dbReference type="PANTHER" id="PTHR13239">
    <property type="entry name" value="PROTEIN REQUIRED FOR HYPHAL ANASTOMOSIS HAM-2"/>
    <property type="match status" value="1"/>
</dbReference>
<evidence type="ECO:0000313" key="2">
    <source>
        <dbReference type="EMBL" id="KAF6018191.1"/>
    </source>
</evidence>
<accession>A0A7J7IXQ1</accession>
<evidence type="ECO:0000313" key="3">
    <source>
        <dbReference type="Proteomes" id="UP000593567"/>
    </source>
</evidence>
<dbReference type="GO" id="GO:0005829">
    <property type="term" value="C:cytosol"/>
    <property type="evidence" value="ECO:0007669"/>
    <property type="project" value="TreeGrafter"/>
</dbReference>
<organism evidence="2 3">
    <name type="scientific">Bugula neritina</name>
    <name type="common">Brown bryozoan</name>
    <name type="synonym">Sertularia neritina</name>
    <dbReference type="NCBI Taxonomy" id="10212"/>
    <lineage>
        <taxon>Eukaryota</taxon>
        <taxon>Metazoa</taxon>
        <taxon>Spiralia</taxon>
        <taxon>Lophotrochozoa</taxon>
        <taxon>Bryozoa</taxon>
        <taxon>Gymnolaemata</taxon>
        <taxon>Cheilostomatida</taxon>
        <taxon>Flustrina</taxon>
        <taxon>Buguloidea</taxon>
        <taxon>Bugulidae</taxon>
        <taxon>Bugula</taxon>
    </lineage>
</organism>
<gene>
    <name evidence="2" type="ORF">EB796_023484</name>
</gene>